<feature type="compositionally biased region" description="Low complexity" evidence="14">
    <location>
        <begin position="860"/>
        <end position="879"/>
    </location>
</feature>
<feature type="compositionally biased region" description="Low complexity" evidence="14">
    <location>
        <begin position="996"/>
        <end position="1006"/>
    </location>
</feature>
<evidence type="ECO:0000256" key="2">
    <source>
        <dbReference type="ARBA" id="ARBA00012417"/>
    </source>
</evidence>
<dbReference type="InterPro" id="IPR022754">
    <property type="entry name" value="DNA_pol_III_gamma-3"/>
</dbReference>
<protein>
    <recommendedName>
        <fullName evidence="13">DNA polymerase III subunit gamma/tau</fullName>
        <ecNumber evidence="2">2.7.7.7</ecNumber>
    </recommendedName>
</protein>
<dbReference type="PANTHER" id="PTHR11669:SF0">
    <property type="entry name" value="PROTEIN STICHEL-LIKE 2"/>
    <property type="match status" value="1"/>
</dbReference>
<feature type="compositionally biased region" description="Gly residues" evidence="14">
    <location>
        <begin position="676"/>
        <end position="694"/>
    </location>
</feature>
<keyword evidence="8" id="KW-0862">Zinc</keyword>
<feature type="compositionally biased region" description="Polar residues" evidence="14">
    <location>
        <begin position="699"/>
        <end position="709"/>
    </location>
</feature>
<dbReference type="FunFam" id="3.40.50.300:FF:000014">
    <property type="entry name" value="DNA polymerase III subunit gamma/tau"/>
    <property type="match status" value="1"/>
</dbReference>
<dbReference type="Pfam" id="PF12169">
    <property type="entry name" value="DNA_pol3_gamma3"/>
    <property type="match status" value="1"/>
</dbReference>
<feature type="compositionally biased region" description="Polar residues" evidence="14">
    <location>
        <begin position="483"/>
        <end position="493"/>
    </location>
</feature>
<comment type="catalytic activity">
    <reaction evidence="12">
        <text>DNA(n) + a 2'-deoxyribonucleoside 5'-triphosphate = DNA(n+1) + diphosphate</text>
        <dbReference type="Rhea" id="RHEA:22508"/>
        <dbReference type="Rhea" id="RHEA-COMP:17339"/>
        <dbReference type="Rhea" id="RHEA-COMP:17340"/>
        <dbReference type="ChEBI" id="CHEBI:33019"/>
        <dbReference type="ChEBI" id="CHEBI:61560"/>
        <dbReference type="ChEBI" id="CHEBI:173112"/>
        <dbReference type="EC" id="2.7.7.7"/>
    </reaction>
</comment>
<dbReference type="PANTHER" id="PTHR11669">
    <property type="entry name" value="REPLICATION FACTOR C / DNA POLYMERASE III GAMMA-TAU SUBUNIT"/>
    <property type="match status" value="1"/>
</dbReference>
<dbReference type="NCBIfam" id="TIGR02397">
    <property type="entry name" value="dnaX_nterm"/>
    <property type="match status" value="1"/>
</dbReference>
<proteinExistence type="inferred from homology"/>
<dbReference type="Pfam" id="PF22608">
    <property type="entry name" value="DNAX_ATPase_lid"/>
    <property type="match status" value="1"/>
</dbReference>
<evidence type="ECO:0000256" key="5">
    <source>
        <dbReference type="ARBA" id="ARBA00022705"/>
    </source>
</evidence>
<dbReference type="EC" id="2.7.7.7" evidence="2"/>
<dbReference type="Proteomes" id="UP000009877">
    <property type="component" value="Unassembled WGS sequence"/>
</dbReference>
<feature type="region of interest" description="Disordered" evidence="14">
    <location>
        <begin position="387"/>
        <end position="552"/>
    </location>
</feature>
<feature type="compositionally biased region" description="Low complexity" evidence="14">
    <location>
        <begin position="816"/>
        <end position="852"/>
    </location>
</feature>
<dbReference type="Gene3D" id="1.20.272.10">
    <property type="match status" value="1"/>
</dbReference>
<keyword evidence="9" id="KW-0067">ATP-binding</keyword>
<dbReference type="GO" id="GO:0046872">
    <property type="term" value="F:metal ion binding"/>
    <property type="evidence" value="ECO:0007669"/>
    <property type="project" value="UniProtKB-KW"/>
</dbReference>
<feature type="compositionally biased region" description="Low complexity" evidence="14">
    <location>
        <begin position="906"/>
        <end position="916"/>
    </location>
</feature>
<keyword evidence="7" id="KW-0547">Nucleotide-binding</keyword>
<dbReference type="InterPro" id="IPR045085">
    <property type="entry name" value="HLD_clamp_pol_III_gamma_tau"/>
</dbReference>
<feature type="compositionally biased region" description="Low complexity" evidence="14">
    <location>
        <begin position="1089"/>
        <end position="1126"/>
    </location>
</feature>
<evidence type="ECO:0000256" key="11">
    <source>
        <dbReference type="ARBA" id="ARBA00037724"/>
    </source>
</evidence>
<dbReference type="Gene3D" id="3.40.50.300">
    <property type="entry name" value="P-loop containing nucleotide triphosphate hydrolases"/>
    <property type="match status" value="1"/>
</dbReference>
<keyword evidence="5" id="KW-0235">DNA replication</keyword>
<evidence type="ECO:0000256" key="4">
    <source>
        <dbReference type="ARBA" id="ARBA00022695"/>
    </source>
</evidence>
<gene>
    <name evidence="16" type="ORF">C884_01948</name>
</gene>
<evidence type="ECO:0000256" key="8">
    <source>
        <dbReference type="ARBA" id="ARBA00022833"/>
    </source>
</evidence>
<evidence type="ECO:0000256" key="10">
    <source>
        <dbReference type="ARBA" id="ARBA00022932"/>
    </source>
</evidence>
<dbReference type="NCBIfam" id="NF005846">
    <property type="entry name" value="PRK07764.1-6"/>
    <property type="match status" value="1"/>
</dbReference>
<evidence type="ECO:0000313" key="16">
    <source>
        <dbReference type="EMBL" id="EME37440.1"/>
    </source>
</evidence>
<evidence type="ECO:0000256" key="1">
    <source>
        <dbReference type="ARBA" id="ARBA00006360"/>
    </source>
</evidence>
<keyword evidence="10" id="KW-0239">DNA-directed DNA polymerase</keyword>
<dbReference type="RefSeq" id="WP_006213962.1">
    <property type="nucleotide sequence ID" value="NZ_ANHZ02000004.1"/>
</dbReference>
<dbReference type="GO" id="GO:0003677">
    <property type="term" value="F:DNA binding"/>
    <property type="evidence" value="ECO:0007669"/>
    <property type="project" value="InterPro"/>
</dbReference>
<comment type="function">
    <text evidence="11">DNA polymerase III is a complex, multichain enzyme responsible for most of the replicative synthesis in bacteria. This DNA polymerase also exhibits 3' to 5' exonuclease activity.</text>
</comment>
<evidence type="ECO:0000256" key="6">
    <source>
        <dbReference type="ARBA" id="ARBA00022723"/>
    </source>
</evidence>
<dbReference type="Gene3D" id="1.10.8.60">
    <property type="match status" value="1"/>
</dbReference>
<dbReference type="GO" id="GO:0006261">
    <property type="term" value="P:DNA-templated DNA replication"/>
    <property type="evidence" value="ECO:0007669"/>
    <property type="project" value="TreeGrafter"/>
</dbReference>
<dbReference type="FunFam" id="1.20.272.10:FF:000003">
    <property type="entry name" value="DNA polymerase III subunit gamma/tau"/>
    <property type="match status" value="1"/>
</dbReference>
<dbReference type="Pfam" id="PF13177">
    <property type="entry name" value="DNA_pol3_delta2"/>
    <property type="match status" value="1"/>
</dbReference>
<reference evidence="16 17" key="1">
    <citation type="journal article" date="2014" name="Genome Announc.">
        <title>Draft Genome Sequence of Kocuria palustris PEL.</title>
        <authorList>
            <person name="Sharma G."/>
            <person name="Khatri I."/>
            <person name="Subramanian S."/>
        </authorList>
    </citation>
    <scope>NUCLEOTIDE SEQUENCE [LARGE SCALE GENOMIC DNA]</scope>
    <source>
        <strain evidence="16 17">PEL</strain>
    </source>
</reference>
<dbReference type="InterPro" id="IPR003593">
    <property type="entry name" value="AAA+_ATPase"/>
</dbReference>
<dbReference type="CDD" id="cd18137">
    <property type="entry name" value="HLD_clamp_pol_III_gamma_tau"/>
    <property type="match status" value="1"/>
</dbReference>
<dbReference type="SUPFAM" id="SSF52540">
    <property type="entry name" value="P-loop containing nucleoside triphosphate hydrolases"/>
    <property type="match status" value="1"/>
</dbReference>
<evidence type="ECO:0000256" key="3">
    <source>
        <dbReference type="ARBA" id="ARBA00022679"/>
    </source>
</evidence>
<dbReference type="CDD" id="cd00009">
    <property type="entry name" value="AAA"/>
    <property type="match status" value="1"/>
</dbReference>
<evidence type="ECO:0000259" key="15">
    <source>
        <dbReference type="SMART" id="SM00382"/>
    </source>
</evidence>
<dbReference type="GO" id="GO:0005524">
    <property type="term" value="F:ATP binding"/>
    <property type="evidence" value="ECO:0007669"/>
    <property type="project" value="UniProtKB-KW"/>
</dbReference>
<keyword evidence="6" id="KW-0479">Metal-binding</keyword>
<comment type="caution">
    <text evidence="16">The sequence shown here is derived from an EMBL/GenBank/DDBJ whole genome shotgun (WGS) entry which is preliminary data.</text>
</comment>
<dbReference type="InterPro" id="IPR012763">
    <property type="entry name" value="DNA_pol_III_sug/sutau_N"/>
</dbReference>
<dbReference type="SUPFAM" id="SSF48019">
    <property type="entry name" value="post-AAA+ oligomerization domain-like"/>
    <property type="match status" value="1"/>
</dbReference>
<dbReference type="SMART" id="SM00382">
    <property type="entry name" value="AAA"/>
    <property type="match status" value="1"/>
</dbReference>
<feature type="compositionally biased region" description="Low complexity" evidence="14">
    <location>
        <begin position="499"/>
        <end position="510"/>
    </location>
</feature>
<keyword evidence="3" id="KW-0808">Transferase</keyword>
<keyword evidence="4" id="KW-0548">Nucleotidyltransferase</keyword>
<dbReference type="InterPro" id="IPR027417">
    <property type="entry name" value="P-loop_NTPase"/>
</dbReference>
<comment type="similarity">
    <text evidence="1">Belongs to the DnaX/STICHEL family.</text>
</comment>
<feature type="compositionally biased region" description="Low complexity" evidence="14">
    <location>
        <begin position="1137"/>
        <end position="1155"/>
    </location>
</feature>
<dbReference type="InterPro" id="IPR008921">
    <property type="entry name" value="DNA_pol3_clamp-load_cplx_C"/>
</dbReference>
<feature type="compositionally biased region" description="Basic and acidic residues" evidence="14">
    <location>
        <begin position="724"/>
        <end position="742"/>
    </location>
</feature>
<feature type="compositionally biased region" description="Low complexity" evidence="14">
    <location>
        <begin position="401"/>
        <end position="412"/>
    </location>
</feature>
<feature type="compositionally biased region" description="Low complexity" evidence="14">
    <location>
        <begin position="751"/>
        <end position="766"/>
    </location>
</feature>
<dbReference type="EMBL" id="ANHZ02000004">
    <property type="protein sequence ID" value="EME37440.1"/>
    <property type="molecule type" value="Genomic_DNA"/>
</dbReference>
<feature type="compositionally biased region" description="Low complexity" evidence="14">
    <location>
        <begin position="517"/>
        <end position="533"/>
    </location>
</feature>
<evidence type="ECO:0000256" key="14">
    <source>
        <dbReference type="SAM" id="MobiDB-lite"/>
    </source>
</evidence>
<evidence type="ECO:0000313" key="17">
    <source>
        <dbReference type="Proteomes" id="UP000009877"/>
    </source>
</evidence>
<evidence type="ECO:0000256" key="7">
    <source>
        <dbReference type="ARBA" id="ARBA00022741"/>
    </source>
</evidence>
<dbReference type="GO" id="GO:0009360">
    <property type="term" value="C:DNA polymerase III complex"/>
    <property type="evidence" value="ECO:0007669"/>
    <property type="project" value="InterPro"/>
</dbReference>
<dbReference type="STRING" id="71999.KPaMU14_11260"/>
<feature type="region of interest" description="Disordered" evidence="14">
    <location>
        <begin position="629"/>
        <end position="1179"/>
    </location>
</feature>
<feature type="compositionally biased region" description="Pro residues" evidence="14">
    <location>
        <begin position="413"/>
        <end position="424"/>
    </location>
</feature>
<sequence length="1201" mass="125638">MTTALYRRYRPETFEDVIGQSHVTEPLMTALRKNKVNHAYLFSGPRGCGKTTSARILARCLNCAQGPTPTPCGQCESCRDLARDGAGSLDVIEMDAASHGGVDDARQLRERATFAPVRDRYKIFIIDEAHMVTRDGFNALLKIVEEPPEHIKFIFATTEPNKVLPTIRSRTHHYPFRLVPPEPLMEYLSALCEQEGVGVEPGVQAMVVRAGGGSVRDSLSVLDQLMAGTDQDQISYDLASSLLGYTHGALLDDVVDAFASGDAATVFRAVDRVIQTGQDPRRFVEDLLERFRDLVIVDAVPENAGNILHGTPEDQIARLRNQAHQMGASELSRCADITNEALTEMVGATSPQLHLELLCARLLLPSAENTTRGVGVRVDRLERRLNIGRTGAPTGPLVDVPQEQASSGAPQQAPAPQPEPPRPVQPAAEDTDAHSGSTPAGEHDTASEAPAPAQPEVQESDPLAAAEGGFGKFRGRQPETRGESSGSSGNSAPAQDGPQSVSQLSGSQQSEPRRAEAQPQAPQQPAGAPDQTPQRPPHADESASRGPASGGEIDMIRSSWTEIISALAEIHRVSWMTTMRGTPIAFDGSVLQLMFDAEGDRKNFPRFEPNLVQAIQQVIGVTCRVEAVGPGGGTRHDSGGPRGAAPQGSGSSGPGGVGPSTAGPGGSAPGAPGSAGPRGAGPGGPSSNGPGGPGRPSANAQTESGQQGPEQRGSGRGTPAQHGGEPRGRPSDDREEAQHDGGRATGPRPFPAQGQRPPQREQPSQRAEPRRQPGSLTPQDEAPQEEAEQSAPQQDDSAEVTTWAVASIPTSDPVEAAPAGPDGPAQGTEPEVPEAPADPAPTGAAPTPAGPEESTRQDSASEASQEAASAPPSAQSPEQTRPEPESAPLSTQDARAAWAESVEPFSPSQDPQEPSASQPPPAAREQAAPREQAPPHQPAENRDQAAPRRQPQRSAQRRRGEDPSPDPIVPASPYDDIPWPDEAPPEEEPPFEDPGYRGAPSRAAAGSGAGHGADTDPQHTSGGPAAQTLAPSVEPGEPTSQQDSARPGSFRTPAQTPGHSAEPVSEQPPQDLPSEEQSPQQPPQEDAPPEQWRPSAGARSASAPSGTAAGGAAAPSSGSAAPAAPRKQSFRERHAAHFAAAERSAEPSRAASSAPDLDSEATFSPSEDDEAVENTDQSTRALIERILGGRLLEEIPHQSGI</sequence>
<evidence type="ECO:0000256" key="13">
    <source>
        <dbReference type="ARBA" id="ARBA00074577"/>
    </source>
</evidence>
<evidence type="ECO:0000256" key="12">
    <source>
        <dbReference type="ARBA" id="ARBA00049244"/>
    </source>
</evidence>
<dbReference type="InterPro" id="IPR050238">
    <property type="entry name" value="DNA_Rep/Repair_Clamp_Loader"/>
</dbReference>
<dbReference type="AlphaFoldDB" id="M2YFZ1"/>
<accession>M2YFZ1</accession>
<feature type="domain" description="AAA+ ATPase" evidence="15">
    <location>
        <begin position="36"/>
        <end position="179"/>
    </location>
</feature>
<evidence type="ECO:0000256" key="9">
    <source>
        <dbReference type="ARBA" id="ARBA00022840"/>
    </source>
</evidence>
<dbReference type="GO" id="GO:0003887">
    <property type="term" value="F:DNA-directed DNA polymerase activity"/>
    <property type="evidence" value="ECO:0007669"/>
    <property type="project" value="UniProtKB-KW"/>
</dbReference>
<name>M2YFZ1_9MICC</name>
<feature type="compositionally biased region" description="Gly residues" evidence="14">
    <location>
        <begin position="650"/>
        <end position="668"/>
    </location>
</feature>
<keyword evidence="17" id="KW-1185">Reference proteome</keyword>
<organism evidence="16 17">
    <name type="scientific">Kocuria palustris PEL</name>
    <dbReference type="NCBI Taxonomy" id="1236550"/>
    <lineage>
        <taxon>Bacteria</taxon>
        <taxon>Bacillati</taxon>
        <taxon>Actinomycetota</taxon>
        <taxon>Actinomycetes</taxon>
        <taxon>Micrococcales</taxon>
        <taxon>Micrococcaceae</taxon>
        <taxon>Kocuria</taxon>
    </lineage>
</organism>